<evidence type="ECO:0000256" key="5">
    <source>
        <dbReference type="ARBA" id="ARBA00022944"/>
    </source>
</evidence>
<dbReference type="InterPro" id="IPR043148">
    <property type="entry name" value="TagF_C"/>
</dbReference>
<dbReference type="Pfam" id="PF04464">
    <property type="entry name" value="Glyphos_transf"/>
    <property type="match status" value="2"/>
</dbReference>
<evidence type="ECO:0000256" key="4">
    <source>
        <dbReference type="ARBA" id="ARBA00022679"/>
    </source>
</evidence>
<dbReference type="PANTHER" id="PTHR37316:SF3">
    <property type="entry name" value="TEICHOIC ACID GLYCEROL-PHOSPHATE TRANSFERASE"/>
    <property type="match status" value="1"/>
</dbReference>
<gene>
    <name evidence="7" type="ORF">SAMN04489720_2828</name>
</gene>
<protein>
    <submittedName>
        <fullName evidence="7">CDP-glycerol glycerophosphotransferase, TagB/SpsB family</fullName>
    </submittedName>
</protein>
<reference evidence="8" key="1">
    <citation type="submission" date="2016-10" db="EMBL/GenBank/DDBJ databases">
        <authorList>
            <person name="Varghese N."/>
            <person name="Submissions S."/>
        </authorList>
    </citation>
    <scope>NUCLEOTIDE SEQUENCE [LARGE SCALE GENOMIC DNA]</scope>
    <source>
        <strain evidence="8">DSM 22002</strain>
    </source>
</reference>
<dbReference type="InterPro" id="IPR051612">
    <property type="entry name" value="Teichoic_Acid_Biosynth"/>
</dbReference>
<dbReference type="Proteomes" id="UP000198822">
    <property type="component" value="Chromosome I"/>
</dbReference>
<dbReference type="SUPFAM" id="SSF53756">
    <property type="entry name" value="UDP-Glycosyltransferase/glycogen phosphorylase"/>
    <property type="match status" value="2"/>
</dbReference>
<dbReference type="Gene3D" id="3.40.50.11820">
    <property type="match status" value="2"/>
</dbReference>
<evidence type="ECO:0000256" key="6">
    <source>
        <dbReference type="ARBA" id="ARBA00023136"/>
    </source>
</evidence>
<dbReference type="STRING" id="399736.SAMN04489720_2828"/>
<keyword evidence="4 7" id="KW-0808">Transferase</keyword>
<dbReference type="GO" id="GO:0005886">
    <property type="term" value="C:plasma membrane"/>
    <property type="evidence" value="ECO:0007669"/>
    <property type="project" value="UniProtKB-SubCell"/>
</dbReference>
<proteinExistence type="inferred from homology"/>
<evidence type="ECO:0000313" key="7">
    <source>
        <dbReference type="EMBL" id="SDH91281.1"/>
    </source>
</evidence>
<evidence type="ECO:0000313" key="8">
    <source>
        <dbReference type="Proteomes" id="UP000198822"/>
    </source>
</evidence>
<evidence type="ECO:0000256" key="3">
    <source>
        <dbReference type="ARBA" id="ARBA00022475"/>
    </source>
</evidence>
<sequence>MGRAASSYAGGIALQVSRRTLRTLLALPAVALGAAASLVVARDRHRWVVGCGSGVGEGALPLALAAQARGDDVAWVVRTDRDAADAAAHGIRTVRGWGAFVATLRAGVVVITHGFGDVSRAGVHGAYLVHLWHGIPLKHLHRDAPGWLRIAGVPDVAPVRRLLREAHRRSASRIRLLPVASERAASRMRSALGLGAETVRVLGDARVDVLARGDEPAVRAAATALLDRSGALGRATVLYAPTWRDGKPDPAVPTADEWQRIAAWLEAHDARLVVRSHPHGLGDYAAGAATSDRIGLLGHDRLADVTPALPGVDLLVTDFSSIAYDAATLDIPTLLLAPDVAAYAASRGLYDAYATFSGGRHERTWDALLAWASDVAEPGAARDERLAHARVLVADHVTAFGGSTQRVLQAIDAALGHGEPPAEPSAPASVVAAWRDGERLRLRIDAGATTPVAVRLRGARETIAGELAVGETIEASVPLTRSRWGGPRLVLPSDAYVVEVLDVSGARIELAPPASLPKPELALDARIAIEPREASLAVVLAPPLTDAERAPGAQRALQRRHLGSPEPQRAVMLEAFYGTAASCNPAGIDHALATIAPDVVRAWSTVDGSVPIPEGTVRAVEGTEAWWRIRGGARALVVNDWLRKRHRRMTHQKVVQTWHGTPLKRLALERGGQSLRTRIASRLEGRRWDVLLAQNPFAAEHLRAAYAFRGDVWQLGYPRGDVLQTGDRAAIRARLGVPADVRVALYAPTWRDDRIAVVDHVDVAALATRLGDGWRVVVRGHARSHAGGGLELHGEGVVDATTYPDVAELLVAADVLVTDYSSVMFDAAGLELPTVFAVPDLDDYRDRLRGFTFDLAELAPGPFARTLDEVEDAVLAAGPGDGWDERRRAWRERFAPLDDGHAGERVVQRMLAEGIL</sequence>
<dbReference type="Gene3D" id="3.40.50.12580">
    <property type="match status" value="2"/>
</dbReference>
<dbReference type="PANTHER" id="PTHR37316">
    <property type="entry name" value="TEICHOIC ACID GLYCEROL-PHOSPHATE PRIMASE"/>
    <property type="match status" value="1"/>
</dbReference>
<dbReference type="OrthoDB" id="8549922at2"/>
<dbReference type="EMBL" id="LT629695">
    <property type="protein sequence ID" value="SDH91281.1"/>
    <property type="molecule type" value="Genomic_DNA"/>
</dbReference>
<evidence type="ECO:0000256" key="2">
    <source>
        <dbReference type="ARBA" id="ARBA00010488"/>
    </source>
</evidence>
<dbReference type="InterPro" id="IPR007554">
    <property type="entry name" value="Glycerophosphate_synth"/>
</dbReference>
<comment type="similarity">
    <text evidence="2">Belongs to the CDP-glycerol glycerophosphotransferase family.</text>
</comment>
<keyword evidence="3" id="KW-1003">Cell membrane</keyword>
<dbReference type="GO" id="GO:0047355">
    <property type="term" value="F:CDP-glycerol glycerophosphotransferase activity"/>
    <property type="evidence" value="ECO:0007669"/>
    <property type="project" value="InterPro"/>
</dbReference>
<comment type="subcellular location">
    <subcellularLocation>
        <location evidence="1">Cell membrane</location>
        <topology evidence="1">Peripheral membrane protein</topology>
    </subcellularLocation>
</comment>
<name>A0A1G8GAI4_9MICO</name>
<keyword evidence="8" id="KW-1185">Reference proteome</keyword>
<organism evidence="7 8">
    <name type="scientific">Agrococcus jejuensis</name>
    <dbReference type="NCBI Taxonomy" id="399736"/>
    <lineage>
        <taxon>Bacteria</taxon>
        <taxon>Bacillati</taxon>
        <taxon>Actinomycetota</taxon>
        <taxon>Actinomycetes</taxon>
        <taxon>Micrococcales</taxon>
        <taxon>Microbacteriaceae</taxon>
        <taxon>Agrococcus</taxon>
    </lineage>
</organism>
<accession>A0A1G8GAI4</accession>
<dbReference type="GO" id="GO:0019350">
    <property type="term" value="P:teichoic acid biosynthetic process"/>
    <property type="evidence" value="ECO:0007669"/>
    <property type="project" value="UniProtKB-KW"/>
</dbReference>
<keyword evidence="6" id="KW-0472">Membrane</keyword>
<dbReference type="InterPro" id="IPR043149">
    <property type="entry name" value="TagF_N"/>
</dbReference>
<evidence type="ECO:0000256" key="1">
    <source>
        <dbReference type="ARBA" id="ARBA00004202"/>
    </source>
</evidence>
<dbReference type="AlphaFoldDB" id="A0A1G8GAI4"/>
<keyword evidence="5" id="KW-0777">Teichoic acid biosynthesis</keyword>